<dbReference type="InterPro" id="IPR002475">
    <property type="entry name" value="Bcl2-like"/>
</dbReference>
<dbReference type="GO" id="GO:0042981">
    <property type="term" value="P:regulation of apoptotic process"/>
    <property type="evidence" value="ECO:0007669"/>
    <property type="project" value="InterPro"/>
</dbReference>
<dbReference type="GO" id="GO:0006915">
    <property type="term" value="P:apoptotic process"/>
    <property type="evidence" value="ECO:0007669"/>
    <property type="project" value="UniProtKB-KW"/>
</dbReference>
<dbReference type="Gene3D" id="1.10.437.10">
    <property type="entry name" value="Blc2-like"/>
    <property type="match status" value="1"/>
</dbReference>
<evidence type="ECO:0000313" key="2">
    <source>
        <dbReference type="EMBL" id="KAB5536924.1"/>
    </source>
</evidence>
<keyword evidence="3" id="KW-1185">Reference proteome</keyword>
<accession>A0A5N5L2H4</accession>
<dbReference type="Proteomes" id="UP000327468">
    <property type="component" value="Chromosome 20"/>
</dbReference>
<organism evidence="2 3">
    <name type="scientific">Pangasianodon hypophthalmus</name>
    <name type="common">Striped catfish</name>
    <name type="synonym">Helicophagus hypophthalmus</name>
    <dbReference type="NCBI Taxonomy" id="310915"/>
    <lineage>
        <taxon>Eukaryota</taxon>
        <taxon>Metazoa</taxon>
        <taxon>Chordata</taxon>
        <taxon>Craniata</taxon>
        <taxon>Vertebrata</taxon>
        <taxon>Euteleostomi</taxon>
        <taxon>Actinopterygii</taxon>
        <taxon>Neopterygii</taxon>
        <taxon>Teleostei</taxon>
        <taxon>Ostariophysi</taxon>
        <taxon>Siluriformes</taxon>
        <taxon>Pangasiidae</taxon>
        <taxon>Pangasianodon</taxon>
    </lineage>
</organism>
<name>A0A5N5L2H4_PANHP</name>
<dbReference type="PANTHER" id="PTHR36466">
    <property type="entry name" value="BCL-2-LIKE PROTEIN 15"/>
    <property type="match status" value="1"/>
</dbReference>
<gene>
    <name evidence="2" type="ORF">PHYPO_G00112880</name>
</gene>
<dbReference type="EMBL" id="VFJC01000021">
    <property type="protein sequence ID" value="KAB5536924.1"/>
    <property type="molecule type" value="Genomic_DNA"/>
</dbReference>
<dbReference type="InterPro" id="IPR036834">
    <property type="entry name" value="Bcl-2-like_sf"/>
</dbReference>
<evidence type="ECO:0000256" key="1">
    <source>
        <dbReference type="ARBA" id="ARBA00022703"/>
    </source>
</evidence>
<dbReference type="SUPFAM" id="SSF56854">
    <property type="entry name" value="Bcl-2 inhibitors of programmed cell death"/>
    <property type="match status" value="1"/>
</dbReference>
<protein>
    <recommendedName>
        <fullName evidence="4">Bcl-2-like protein 15</fullName>
    </recommendedName>
</protein>
<evidence type="ECO:0008006" key="4">
    <source>
        <dbReference type="Google" id="ProtNLM"/>
    </source>
</evidence>
<keyword evidence="1" id="KW-0053">Apoptosis</keyword>
<evidence type="ECO:0000313" key="3">
    <source>
        <dbReference type="Proteomes" id="UP000327468"/>
    </source>
</evidence>
<dbReference type="AlphaFoldDB" id="A0A5N5L2H4"/>
<reference evidence="2 3" key="1">
    <citation type="submission" date="2019-06" db="EMBL/GenBank/DDBJ databases">
        <title>A chromosome-scale genome assembly of the striped catfish, Pangasianodon hypophthalmus.</title>
        <authorList>
            <person name="Wen M."/>
            <person name="Zahm M."/>
            <person name="Roques C."/>
            <person name="Cabau C."/>
            <person name="Klopp C."/>
            <person name="Donnadieu C."/>
            <person name="Jouanno E."/>
            <person name="Avarre J.-C."/>
            <person name="Campet M."/>
            <person name="Ha T.T.T."/>
            <person name="Dugue R."/>
            <person name="Lampietro C."/>
            <person name="Louis A."/>
            <person name="Herpin A."/>
            <person name="Echchiki A."/>
            <person name="Berthelot C."/>
            <person name="Parey E."/>
            <person name="Roest-Crollius H."/>
            <person name="Braasch I."/>
            <person name="Postlethwait J."/>
            <person name="Bobe J."/>
            <person name="Montfort J."/>
            <person name="Bouchez O."/>
            <person name="Begum T."/>
            <person name="Schartl M."/>
            <person name="Guiguen Y."/>
        </authorList>
    </citation>
    <scope>NUCLEOTIDE SEQUENCE [LARGE SCALE GENOMIC DNA]</scope>
    <source>
        <strain evidence="2 3">Indonesia</strain>
        <tissue evidence="2">Blood</tissue>
    </source>
</reference>
<dbReference type="InterPro" id="IPR033543">
    <property type="entry name" value="BCL2L15"/>
</dbReference>
<comment type="caution">
    <text evidence="2">The sequence shown here is derived from an EMBL/GenBank/DDBJ whole genome shotgun (WGS) entry which is preliminary data.</text>
</comment>
<proteinExistence type="predicted"/>
<dbReference type="PROSITE" id="PS50062">
    <property type="entry name" value="BCL2_FAMILY"/>
    <property type="match status" value="1"/>
</dbReference>
<sequence length="145" mass="16624">MAQKNFEHEISDILCCFFDEPYLDTDSPSDFDPVKIADQLRQLGDHYDETVIQPLMRDVQKAATDQASVAFTKSVDMLCRMWVAERPEVVPEKHLLKATMALSLYVKRNCPDLKNHVRGAIVNIINNRLSNWIMQQGGWEQVSSL</sequence>
<dbReference type="PANTHER" id="PTHR36466:SF1">
    <property type="entry name" value="BCL-2-LIKE PROTEIN 15"/>
    <property type="match status" value="1"/>
</dbReference>